<name>A0ABM8IDV7_9FIRM</name>
<gene>
    <name evidence="2" type="ORF">Lac1_27310</name>
</gene>
<evidence type="ECO:0000256" key="1">
    <source>
        <dbReference type="SAM" id="Phobius"/>
    </source>
</evidence>
<feature type="transmembrane region" description="Helical" evidence="1">
    <location>
        <begin position="9"/>
        <end position="28"/>
    </location>
</feature>
<dbReference type="EMBL" id="AP027742">
    <property type="protein sequence ID" value="BDZ78548.1"/>
    <property type="molecule type" value="Genomic_DNA"/>
</dbReference>
<keyword evidence="1" id="KW-0812">Transmembrane</keyword>
<dbReference type="Proteomes" id="UP001305815">
    <property type="component" value="Chromosome"/>
</dbReference>
<organism evidence="2 3">
    <name type="scientific">Claveliimonas bilis</name>
    <dbReference type="NCBI Taxonomy" id="3028070"/>
    <lineage>
        <taxon>Bacteria</taxon>
        <taxon>Bacillati</taxon>
        <taxon>Bacillota</taxon>
        <taxon>Clostridia</taxon>
        <taxon>Lachnospirales</taxon>
        <taxon>Lachnospiraceae</taxon>
        <taxon>Claveliimonas</taxon>
    </lineage>
</organism>
<proteinExistence type="predicted"/>
<evidence type="ECO:0000313" key="2">
    <source>
        <dbReference type="EMBL" id="BDZ78548.1"/>
    </source>
</evidence>
<keyword evidence="1" id="KW-1133">Transmembrane helix</keyword>
<keyword evidence="1" id="KW-0472">Membrane</keyword>
<feature type="transmembrane region" description="Helical" evidence="1">
    <location>
        <begin position="34"/>
        <end position="54"/>
    </location>
</feature>
<evidence type="ECO:0008006" key="4">
    <source>
        <dbReference type="Google" id="ProtNLM"/>
    </source>
</evidence>
<protein>
    <recommendedName>
        <fullName evidence="4">Phage protein</fullName>
    </recommendedName>
</protein>
<accession>A0ABM8IDV7</accession>
<keyword evidence="3" id="KW-1185">Reference proteome</keyword>
<evidence type="ECO:0000313" key="3">
    <source>
        <dbReference type="Proteomes" id="UP001305815"/>
    </source>
</evidence>
<sequence>MNIRKITDNIILIFCIGYLTLRTIYLEYPENPHLAGFSFFCGLQILIYVIEIWIRERKSK</sequence>
<reference evidence="3" key="1">
    <citation type="journal article" date="2023" name="Int. J. Syst. Evol. Microbiol.">
        <title>Claveliimonas bilis gen. nov., sp. nov., deoxycholic acid-producing bacteria isolated from human faeces, and reclassification of Sellimonas monacensis Zenner et al. 2021 as Claveliimonas monacensis comb. nov.</title>
        <authorList>
            <person name="Hisatomi A."/>
            <person name="Kastawa N.W.E.P.G."/>
            <person name="Song I."/>
            <person name="Ohkuma M."/>
            <person name="Fukiya S."/>
            <person name="Sakamoto M."/>
        </authorList>
    </citation>
    <scope>NUCLEOTIDE SEQUENCE [LARGE SCALE GENOMIC DNA]</scope>
    <source>
        <strain evidence="3">12BBH14</strain>
    </source>
</reference>